<dbReference type="PIRSF" id="PIRSF000138">
    <property type="entry name" value="Al-hdrx_acd_dh"/>
    <property type="match status" value="1"/>
</dbReference>
<feature type="binding site" evidence="7">
    <location>
        <position position="130"/>
    </location>
    <ligand>
        <name>FMN</name>
        <dbReference type="ChEBI" id="CHEBI:58210"/>
    </ligand>
</feature>
<keyword evidence="4" id="KW-0560">Oxidoreductase</keyword>
<dbReference type="AlphaFoldDB" id="A0A8J7LWT2"/>
<feature type="binding site" evidence="7">
    <location>
        <begin position="330"/>
        <end position="331"/>
    </location>
    <ligand>
        <name>FMN</name>
        <dbReference type="ChEBI" id="CHEBI:58210"/>
    </ligand>
</feature>
<keyword evidence="2 7" id="KW-0285">Flavoprotein</keyword>
<dbReference type="GO" id="GO:0010181">
    <property type="term" value="F:FMN binding"/>
    <property type="evidence" value="ECO:0007669"/>
    <property type="project" value="InterPro"/>
</dbReference>
<feature type="binding site" evidence="7">
    <location>
        <begin position="78"/>
        <end position="80"/>
    </location>
    <ligand>
        <name>FMN</name>
        <dbReference type="ChEBI" id="CHEBI:58210"/>
    </ligand>
</feature>
<evidence type="ECO:0000256" key="7">
    <source>
        <dbReference type="PIRSR" id="PIRSR000138-2"/>
    </source>
</evidence>
<dbReference type="NCBIfam" id="NF008398">
    <property type="entry name" value="PRK11197.1"/>
    <property type="match status" value="1"/>
</dbReference>
<feature type="domain" description="FMN hydroxy acid dehydrogenase" evidence="8">
    <location>
        <begin position="1"/>
        <end position="381"/>
    </location>
</feature>
<feature type="binding site" evidence="7">
    <location>
        <position position="165"/>
    </location>
    <ligand>
        <name>glyoxylate</name>
        <dbReference type="ChEBI" id="CHEBI:36655"/>
    </ligand>
</feature>
<dbReference type="InterPro" id="IPR037396">
    <property type="entry name" value="FMN_HAD"/>
</dbReference>
<evidence type="ECO:0000256" key="5">
    <source>
        <dbReference type="ARBA" id="ARBA00024042"/>
    </source>
</evidence>
<dbReference type="GO" id="GO:0016614">
    <property type="term" value="F:oxidoreductase activity, acting on CH-OH group of donors"/>
    <property type="evidence" value="ECO:0007669"/>
    <property type="project" value="UniProtKB-ARBA"/>
</dbReference>
<evidence type="ECO:0000313" key="9">
    <source>
        <dbReference type="EMBL" id="MBJ6372651.1"/>
    </source>
</evidence>
<reference evidence="9" key="1">
    <citation type="submission" date="2020-12" db="EMBL/GenBank/DDBJ databases">
        <title>Sedimentitalea sp. nov., isolated from sand in Incheon.</title>
        <authorList>
            <person name="Kim W."/>
        </authorList>
    </citation>
    <scope>NUCLEOTIDE SEQUENCE</scope>
    <source>
        <strain evidence="9">CAU 1593</strain>
    </source>
</reference>
<feature type="binding site" evidence="7">
    <location>
        <position position="128"/>
    </location>
    <ligand>
        <name>FMN</name>
        <dbReference type="ChEBI" id="CHEBI:58210"/>
    </ligand>
</feature>
<protein>
    <submittedName>
        <fullName evidence="9">Alpha-hydroxy-acid oxidizing protein</fullName>
    </submittedName>
</protein>
<dbReference type="Gene3D" id="3.20.20.70">
    <property type="entry name" value="Aldolase class I"/>
    <property type="match status" value="1"/>
</dbReference>
<evidence type="ECO:0000259" key="8">
    <source>
        <dbReference type="PROSITE" id="PS51349"/>
    </source>
</evidence>
<dbReference type="PROSITE" id="PS51349">
    <property type="entry name" value="FMN_HYDROXY_ACID_DH_2"/>
    <property type="match status" value="1"/>
</dbReference>
<feature type="binding site" evidence="7">
    <location>
        <position position="107"/>
    </location>
    <ligand>
        <name>FMN</name>
        <dbReference type="ChEBI" id="CHEBI:58210"/>
    </ligand>
</feature>
<name>A0A8J7LWT2_9RHOB</name>
<evidence type="ECO:0000256" key="3">
    <source>
        <dbReference type="ARBA" id="ARBA00022643"/>
    </source>
</evidence>
<comment type="caution">
    <text evidence="9">The sequence shown here is derived from an EMBL/GenBank/DDBJ whole genome shotgun (WGS) entry which is preliminary data.</text>
</comment>
<dbReference type="PANTHER" id="PTHR10578">
    <property type="entry name" value="S -2-HYDROXY-ACID OXIDASE-RELATED"/>
    <property type="match status" value="1"/>
</dbReference>
<dbReference type="FunFam" id="3.20.20.70:FF:000029">
    <property type="entry name" value="L-lactate dehydrogenase"/>
    <property type="match status" value="1"/>
</dbReference>
<dbReference type="InterPro" id="IPR012133">
    <property type="entry name" value="Alpha-hydoxy_acid_DH_FMN"/>
</dbReference>
<dbReference type="EMBL" id="JAELVR010000009">
    <property type="protein sequence ID" value="MBJ6372651.1"/>
    <property type="molecule type" value="Genomic_DNA"/>
</dbReference>
<comment type="cofactor">
    <cofactor evidence="1">
        <name>FMN</name>
        <dbReference type="ChEBI" id="CHEBI:58210"/>
    </cofactor>
</comment>
<organism evidence="9 10">
    <name type="scientific">Sedimentitalea arenosa</name>
    <dbReference type="NCBI Taxonomy" id="2798803"/>
    <lineage>
        <taxon>Bacteria</taxon>
        <taxon>Pseudomonadati</taxon>
        <taxon>Pseudomonadota</taxon>
        <taxon>Alphaproteobacteria</taxon>
        <taxon>Rhodobacterales</taxon>
        <taxon>Paracoccaceae</taxon>
        <taxon>Sedimentitalea</taxon>
    </lineage>
</organism>
<keyword evidence="3 7" id="KW-0288">FMN</keyword>
<dbReference type="InterPro" id="IPR013785">
    <property type="entry name" value="Aldolase_TIM"/>
</dbReference>
<dbReference type="Proteomes" id="UP000619079">
    <property type="component" value="Unassembled WGS sequence"/>
</dbReference>
<gene>
    <name evidence="9" type="ORF">JF290_14035</name>
</gene>
<feature type="binding site" evidence="7">
    <location>
        <position position="274"/>
    </location>
    <ligand>
        <name>FMN</name>
        <dbReference type="ChEBI" id="CHEBI:58210"/>
    </ligand>
</feature>
<feature type="binding site" evidence="7">
    <location>
        <position position="279"/>
    </location>
    <ligand>
        <name>glyoxylate</name>
        <dbReference type="ChEBI" id="CHEBI:36655"/>
    </ligand>
</feature>
<evidence type="ECO:0000256" key="2">
    <source>
        <dbReference type="ARBA" id="ARBA00022630"/>
    </source>
</evidence>
<feature type="binding site" evidence="7">
    <location>
        <position position="252"/>
    </location>
    <ligand>
        <name>FMN</name>
        <dbReference type="ChEBI" id="CHEBI:58210"/>
    </ligand>
</feature>
<evidence type="ECO:0000256" key="1">
    <source>
        <dbReference type="ARBA" id="ARBA00001917"/>
    </source>
</evidence>
<dbReference type="InterPro" id="IPR008259">
    <property type="entry name" value="FMN_hydac_DH_AS"/>
</dbReference>
<evidence type="ECO:0000256" key="6">
    <source>
        <dbReference type="PIRSR" id="PIRSR000138-1"/>
    </source>
</evidence>
<feature type="binding site" evidence="7">
    <location>
        <begin position="307"/>
        <end position="311"/>
    </location>
    <ligand>
        <name>FMN</name>
        <dbReference type="ChEBI" id="CHEBI:58210"/>
    </ligand>
</feature>
<comment type="similarity">
    <text evidence="5">Belongs to the FMN-dependent alpha-hydroxy acid dehydrogenase family.</text>
</comment>
<keyword evidence="10" id="KW-1185">Reference proteome</keyword>
<sequence>MTVITNIDDLKRIYRRRVPKMFYDYAESGSWTEQTFRDNSSDFADIRLRQRVAIDMTGRSTKSRMIGQEVSMPVALAPVGLTGMQCADGEIKAAKAAEKFGVPFTLSTMSICSIEDVAEHTTKPFWLQVYTLKDDDFMQRLFDRAKAARCSAAVITVDLQLLGQRHKDLKNGLSAPPKLTVKSVANMMTKVQWGLGMLGTKRRFFGNIVGHAKGVKDPSSLGNWTNESFDQALDWDRIREFRKMWDGPLIIKGILDVRDAREALNVGADAIIVSNHGGRQLDGALSSIRVLEEIVDAVGDKIEVHLDSGIRSGQDVLKALAMGAKGTYIGRAYVYGLGAMGEAGVTKALEVIHNELDLSMGLCGVTDVQKLGREHLLIPEDFAGRWA</sequence>
<feature type="binding site" evidence="7">
    <location>
        <position position="276"/>
    </location>
    <ligand>
        <name>glyoxylate</name>
        <dbReference type="ChEBI" id="CHEBI:36655"/>
    </ligand>
</feature>
<dbReference type="SUPFAM" id="SSF51395">
    <property type="entry name" value="FMN-linked oxidoreductases"/>
    <property type="match status" value="1"/>
</dbReference>
<dbReference type="PANTHER" id="PTHR10578:SF107">
    <property type="entry name" value="2-HYDROXYACID OXIDASE 1"/>
    <property type="match status" value="1"/>
</dbReference>
<feature type="binding site" evidence="7">
    <location>
        <position position="25"/>
    </location>
    <ligand>
        <name>glyoxylate</name>
        <dbReference type="ChEBI" id="CHEBI:36655"/>
    </ligand>
</feature>
<dbReference type="CDD" id="cd02809">
    <property type="entry name" value="alpha_hydroxyacid_oxid_FMN"/>
    <property type="match status" value="1"/>
</dbReference>
<dbReference type="GO" id="GO:0005886">
    <property type="term" value="C:plasma membrane"/>
    <property type="evidence" value="ECO:0007669"/>
    <property type="project" value="TreeGrafter"/>
</dbReference>
<feature type="binding site" evidence="7">
    <location>
        <position position="156"/>
    </location>
    <ligand>
        <name>FMN</name>
        <dbReference type="ChEBI" id="CHEBI:58210"/>
    </ligand>
</feature>
<dbReference type="RefSeq" id="WP_199025523.1">
    <property type="nucleotide sequence ID" value="NZ_JAELVR010000009.1"/>
</dbReference>
<dbReference type="InterPro" id="IPR000262">
    <property type="entry name" value="FMN-dep_DH"/>
</dbReference>
<dbReference type="PROSITE" id="PS00557">
    <property type="entry name" value="FMN_HYDROXY_ACID_DH_1"/>
    <property type="match status" value="1"/>
</dbReference>
<feature type="active site" description="Proton acceptor" evidence="6">
    <location>
        <position position="276"/>
    </location>
</feature>
<accession>A0A8J7LWT2</accession>
<proteinExistence type="inferred from homology"/>
<evidence type="ECO:0000256" key="4">
    <source>
        <dbReference type="ARBA" id="ARBA00023002"/>
    </source>
</evidence>
<evidence type="ECO:0000313" key="10">
    <source>
        <dbReference type="Proteomes" id="UP000619079"/>
    </source>
</evidence>
<dbReference type="Pfam" id="PF01070">
    <property type="entry name" value="FMN_dh"/>
    <property type="match status" value="1"/>
</dbReference>